<gene>
    <name evidence="1" type="primary">RvY_12813-1</name>
    <name evidence="1" type="synonym">RvY_12813.1</name>
    <name evidence="1" type="ORF">RvY_12813</name>
</gene>
<organism evidence="1 2">
    <name type="scientific">Ramazzottius varieornatus</name>
    <name type="common">Water bear</name>
    <name type="synonym">Tardigrade</name>
    <dbReference type="NCBI Taxonomy" id="947166"/>
    <lineage>
        <taxon>Eukaryota</taxon>
        <taxon>Metazoa</taxon>
        <taxon>Ecdysozoa</taxon>
        <taxon>Tardigrada</taxon>
        <taxon>Eutardigrada</taxon>
        <taxon>Parachela</taxon>
        <taxon>Hypsibioidea</taxon>
        <taxon>Ramazzottiidae</taxon>
        <taxon>Ramazzottius</taxon>
    </lineage>
</organism>
<evidence type="ECO:0000313" key="2">
    <source>
        <dbReference type="Proteomes" id="UP000186922"/>
    </source>
</evidence>
<sequence>MVIPMGNLSKVQDFYTRDHGTPREDAVYDGTHCLTAAVFAITGQIVTNEETSPSNIMLSAHLLASRKVLR</sequence>
<proteinExistence type="predicted"/>
<dbReference type="Proteomes" id="UP000186922">
    <property type="component" value="Unassembled WGS sequence"/>
</dbReference>
<dbReference type="AlphaFoldDB" id="A0A1D1VUF5"/>
<dbReference type="EMBL" id="BDGG01000008">
    <property type="protein sequence ID" value="GAV02219.1"/>
    <property type="molecule type" value="Genomic_DNA"/>
</dbReference>
<reference evidence="1 2" key="1">
    <citation type="journal article" date="2016" name="Nat. Commun.">
        <title>Extremotolerant tardigrade genome and improved radiotolerance of human cultured cells by tardigrade-unique protein.</title>
        <authorList>
            <person name="Hashimoto T."/>
            <person name="Horikawa D.D."/>
            <person name="Saito Y."/>
            <person name="Kuwahara H."/>
            <person name="Kozuka-Hata H."/>
            <person name="Shin-I T."/>
            <person name="Minakuchi Y."/>
            <person name="Ohishi K."/>
            <person name="Motoyama A."/>
            <person name="Aizu T."/>
            <person name="Enomoto A."/>
            <person name="Kondo K."/>
            <person name="Tanaka S."/>
            <person name="Hara Y."/>
            <person name="Koshikawa S."/>
            <person name="Sagara H."/>
            <person name="Miura T."/>
            <person name="Yokobori S."/>
            <person name="Miyagawa K."/>
            <person name="Suzuki Y."/>
            <person name="Kubo T."/>
            <person name="Oyama M."/>
            <person name="Kohara Y."/>
            <person name="Fujiyama A."/>
            <person name="Arakawa K."/>
            <person name="Katayama T."/>
            <person name="Toyoda A."/>
            <person name="Kunieda T."/>
        </authorList>
    </citation>
    <scope>NUCLEOTIDE SEQUENCE [LARGE SCALE GENOMIC DNA]</scope>
    <source>
        <strain evidence="1 2">YOKOZUNA-1</strain>
    </source>
</reference>
<comment type="caution">
    <text evidence="1">The sequence shown here is derived from an EMBL/GenBank/DDBJ whole genome shotgun (WGS) entry which is preliminary data.</text>
</comment>
<accession>A0A1D1VUF5</accession>
<protein>
    <submittedName>
        <fullName evidence="1">Uncharacterized protein</fullName>
    </submittedName>
</protein>
<name>A0A1D1VUF5_RAMVA</name>
<keyword evidence="2" id="KW-1185">Reference proteome</keyword>
<evidence type="ECO:0000313" key="1">
    <source>
        <dbReference type="EMBL" id="GAV02219.1"/>
    </source>
</evidence>